<dbReference type="Proteomes" id="UP001343257">
    <property type="component" value="Unassembled WGS sequence"/>
</dbReference>
<dbReference type="PROSITE" id="PS00211">
    <property type="entry name" value="ABC_TRANSPORTER_1"/>
    <property type="match status" value="1"/>
</dbReference>
<keyword evidence="12" id="KW-1185">Reference proteome</keyword>
<dbReference type="InterPro" id="IPR027417">
    <property type="entry name" value="P-loop_NTPase"/>
</dbReference>
<accession>A0ABU6PSW6</accession>
<dbReference type="InterPro" id="IPR017871">
    <property type="entry name" value="ABC_transporter-like_CS"/>
</dbReference>
<evidence type="ECO:0000259" key="10">
    <source>
        <dbReference type="PROSITE" id="PS50893"/>
    </source>
</evidence>
<evidence type="ECO:0000256" key="9">
    <source>
        <dbReference type="SAM" id="MobiDB-lite"/>
    </source>
</evidence>
<proteinExistence type="inferred from homology"/>
<name>A0ABU6PSW6_9BACL</name>
<dbReference type="SUPFAM" id="SSF52540">
    <property type="entry name" value="P-loop containing nucleoside triphosphate hydrolases"/>
    <property type="match status" value="1"/>
</dbReference>
<evidence type="ECO:0000313" key="11">
    <source>
        <dbReference type="EMBL" id="MED5017965.1"/>
    </source>
</evidence>
<evidence type="ECO:0000256" key="7">
    <source>
        <dbReference type="ARBA" id="ARBA00022967"/>
    </source>
</evidence>
<sequence length="317" mass="34701">MKARKAGRQQERAAPEYQGAAPVSVDKETCAQHAEEAADMVAWDNVSFAYDGQHADIDGVSFTIRKGEWVTLAGANGCGKSTLSRLMNGLLRASSGCISIGGIRLEAGTLGAIRQKIGMVFQNPDNQFIGATVEEDMAFGLEGLCLDAEEIGERITRYAGRLGIGHLLRRHPQELSGGQKQRAALAAILAMEPELIILDEASSMLDEKARSEMLELLREMHGEARYTLLSITHDAEEIFASQRVLVMDRGRLVADVAPDMLFRNGELLRLCRMEPPFRLQLARELEQRGVTAAVGVTGAMVNPVVEEIRKWAFCSSM</sequence>
<comment type="similarity">
    <text evidence="2">Belongs to the ABC transporter superfamily.</text>
</comment>
<organism evidence="11 12">
    <name type="scientific">Paenibacillus chibensis</name>
    <dbReference type="NCBI Taxonomy" id="59846"/>
    <lineage>
        <taxon>Bacteria</taxon>
        <taxon>Bacillati</taxon>
        <taxon>Bacillota</taxon>
        <taxon>Bacilli</taxon>
        <taxon>Bacillales</taxon>
        <taxon>Paenibacillaceae</taxon>
        <taxon>Paenibacillus</taxon>
    </lineage>
</organism>
<evidence type="ECO:0000256" key="1">
    <source>
        <dbReference type="ARBA" id="ARBA00004202"/>
    </source>
</evidence>
<keyword evidence="7" id="KW-1278">Translocase</keyword>
<feature type="domain" description="ABC transporter" evidence="10">
    <location>
        <begin position="41"/>
        <end position="274"/>
    </location>
</feature>
<reference evidence="11 12" key="1">
    <citation type="submission" date="2023-03" db="EMBL/GenBank/DDBJ databases">
        <title>Bacillus Genome Sequencing.</title>
        <authorList>
            <person name="Dunlap C."/>
        </authorList>
    </citation>
    <scope>NUCLEOTIDE SEQUENCE [LARGE SCALE GENOMIC DNA]</scope>
    <source>
        <strain evidence="11 12">NRS-52</strain>
    </source>
</reference>
<dbReference type="InterPro" id="IPR003593">
    <property type="entry name" value="AAA+_ATPase"/>
</dbReference>
<keyword evidence="6 11" id="KW-0067">ATP-binding</keyword>
<protein>
    <submittedName>
        <fullName evidence="11">ATP-binding cassette domain-containing protein</fullName>
    </submittedName>
</protein>
<dbReference type="PANTHER" id="PTHR43553">
    <property type="entry name" value="HEAVY METAL TRANSPORTER"/>
    <property type="match status" value="1"/>
</dbReference>
<dbReference type="InterPro" id="IPR003439">
    <property type="entry name" value="ABC_transporter-like_ATP-bd"/>
</dbReference>
<dbReference type="CDD" id="cd03225">
    <property type="entry name" value="ABC_cobalt_CbiO_domain1"/>
    <property type="match status" value="1"/>
</dbReference>
<evidence type="ECO:0000256" key="3">
    <source>
        <dbReference type="ARBA" id="ARBA00022448"/>
    </source>
</evidence>
<evidence type="ECO:0000256" key="2">
    <source>
        <dbReference type="ARBA" id="ARBA00005417"/>
    </source>
</evidence>
<keyword evidence="3" id="KW-0813">Transport</keyword>
<keyword evidence="5" id="KW-0547">Nucleotide-binding</keyword>
<dbReference type="InterPro" id="IPR050095">
    <property type="entry name" value="ECF_ABC_transporter_ATP-bd"/>
</dbReference>
<evidence type="ECO:0000256" key="8">
    <source>
        <dbReference type="ARBA" id="ARBA00023136"/>
    </source>
</evidence>
<evidence type="ECO:0000313" key="12">
    <source>
        <dbReference type="Proteomes" id="UP001343257"/>
    </source>
</evidence>
<gene>
    <name evidence="11" type="ORF">P9847_11695</name>
</gene>
<comment type="subcellular location">
    <subcellularLocation>
        <location evidence="1">Cell membrane</location>
        <topology evidence="1">Peripheral membrane protein</topology>
    </subcellularLocation>
</comment>
<comment type="caution">
    <text evidence="11">The sequence shown here is derived from an EMBL/GenBank/DDBJ whole genome shotgun (WGS) entry which is preliminary data.</text>
</comment>
<evidence type="ECO:0000256" key="6">
    <source>
        <dbReference type="ARBA" id="ARBA00022840"/>
    </source>
</evidence>
<dbReference type="InterPro" id="IPR015856">
    <property type="entry name" value="ABC_transpr_CbiO/EcfA_su"/>
</dbReference>
<dbReference type="Gene3D" id="3.40.50.300">
    <property type="entry name" value="P-loop containing nucleotide triphosphate hydrolases"/>
    <property type="match status" value="1"/>
</dbReference>
<evidence type="ECO:0000256" key="5">
    <source>
        <dbReference type="ARBA" id="ARBA00022741"/>
    </source>
</evidence>
<dbReference type="PROSITE" id="PS50893">
    <property type="entry name" value="ABC_TRANSPORTER_2"/>
    <property type="match status" value="1"/>
</dbReference>
<evidence type="ECO:0000256" key="4">
    <source>
        <dbReference type="ARBA" id="ARBA00022475"/>
    </source>
</evidence>
<feature type="region of interest" description="Disordered" evidence="9">
    <location>
        <begin position="1"/>
        <end position="20"/>
    </location>
</feature>
<dbReference type="Pfam" id="PF00005">
    <property type="entry name" value="ABC_tran"/>
    <property type="match status" value="1"/>
</dbReference>
<keyword evidence="8" id="KW-0472">Membrane</keyword>
<dbReference type="PANTHER" id="PTHR43553:SF24">
    <property type="entry name" value="ENERGY-COUPLING FACTOR TRANSPORTER ATP-BINDING PROTEIN ECFA1"/>
    <property type="match status" value="1"/>
</dbReference>
<dbReference type="GO" id="GO:0005524">
    <property type="term" value="F:ATP binding"/>
    <property type="evidence" value="ECO:0007669"/>
    <property type="project" value="UniProtKB-KW"/>
</dbReference>
<keyword evidence="4" id="KW-1003">Cell membrane</keyword>
<dbReference type="EMBL" id="JARTLD010000028">
    <property type="protein sequence ID" value="MED5017965.1"/>
    <property type="molecule type" value="Genomic_DNA"/>
</dbReference>
<dbReference type="RefSeq" id="WP_328277985.1">
    <property type="nucleotide sequence ID" value="NZ_JARTLD010000028.1"/>
</dbReference>
<dbReference type="SMART" id="SM00382">
    <property type="entry name" value="AAA"/>
    <property type="match status" value="1"/>
</dbReference>